<dbReference type="SUPFAM" id="SSF52266">
    <property type="entry name" value="SGNH hydrolase"/>
    <property type="match status" value="1"/>
</dbReference>
<evidence type="ECO:0000256" key="1">
    <source>
        <dbReference type="ARBA" id="ARBA00022801"/>
    </source>
</evidence>
<dbReference type="RefSeq" id="WP_206290570.1">
    <property type="nucleotide sequence ID" value="NZ_CP063458.1"/>
</dbReference>
<dbReference type="Pfam" id="PF03629">
    <property type="entry name" value="SASA"/>
    <property type="match status" value="2"/>
</dbReference>
<evidence type="ECO:0000313" key="5">
    <source>
        <dbReference type="EMBL" id="QOV87661.1"/>
    </source>
</evidence>
<feature type="region of interest" description="Disordered" evidence="2">
    <location>
        <begin position="259"/>
        <end position="288"/>
    </location>
</feature>
<evidence type="ECO:0000256" key="3">
    <source>
        <dbReference type="SAM" id="SignalP"/>
    </source>
</evidence>
<dbReference type="Proteomes" id="UP000593765">
    <property type="component" value="Chromosome"/>
</dbReference>
<feature type="domain" description="Sialate O-acetylesterase" evidence="4">
    <location>
        <begin position="112"/>
        <end position="213"/>
    </location>
</feature>
<keyword evidence="3" id="KW-0732">Signal</keyword>
<accession>A0A7M2WS92</accession>
<name>A0A7M2WS92_9BACT</name>
<organism evidence="5 6">
    <name type="scientific">Humisphaera borealis</name>
    <dbReference type="NCBI Taxonomy" id="2807512"/>
    <lineage>
        <taxon>Bacteria</taxon>
        <taxon>Pseudomonadati</taxon>
        <taxon>Planctomycetota</taxon>
        <taxon>Phycisphaerae</taxon>
        <taxon>Tepidisphaerales</taxon>
        <taxon>Tepidisphaeraceae</taxon>
        <taxon>Humisphaera</taxon>
    </lineage>
</organism>
<dbReference type="GO" id="GO:0005975">
    <property type="term" value="P:carbohydrate metabolic process"/>
    <property type="evidence" value="ECO:0007669"/>
    <property type="project" value="TreeGrafter"/>
</dbReference>
<evidence type="ECO:0000313" key="6">
    <source>
        <dbReference type="Proteomes" id="UP000593765"/>
    </source>
</evidence>
<dbReference type="InterPro" id="IPR039329">
    <property type="entry name" value="SIAE"/>
</dbReference>
<sequence length="527" mass="57454">MKPMSLRLRTALMAAALPAAFLFAGQANADVKLPAVIGNSMVLQQGQPVPVWGWADDGEKVTVKFGDQTVTTEAAGGKWSVKLAPLTASAKPAEMTVSGKNSITLKDILVGEVWVCSGQSNMEWTVSSAKDAQKEIAAANHPTIRLFDVPNTTSPKEKQTDTKAAWTACTPQTIGPFTAVGYYFGRELNQKLNVPVGLLHSSWGGTPAEAWTEISYFQKSPELAGIPSSWDQQAQNYQKQKEAWDKNKDKLMADWKAKADEAKAAKKPVPQQPRPPQDPATSPHSPATLYNGMISPLLPYASKGAIWYQGESNAGRAYAYRTLLPLMIQSWRDAWGNQDFKFLIVQLANFQQPAKVPGDDSWAELREAQTMTAALPNNGQALAIDLADADNPNDIHPKNKQDVGKRLALVALGKYYGKDVVYAGPEYDSMKIDGEKAVIKFKNAQGLKAKGDKVLGFAICGEDKKWVWADAKVEGDTVVVSSPEVKKPVAVRYAWSINPLTNLYNAADLPANPFRTDNWPGVTQPKK</sequence>
<dbReference type="PANTHER" id="PTHR22901:SF0">
    <property type="entry name" value="SIALATE O-ACETYLESTERASE"/>
    <property type="match status" value="1"/>
</dbReference>
<evidence type="ECO:0000256" key="2">
    <source>
        <dbReference type="SAM" id="MobiDB-lite"/>
    </source>
</evidence>
<dbReference type="InterPro" id="IPR005181">
    <property type="entry name" value="SASA"/>
</dbReference>
<keyword evidence="1" id="KW-0378">Hydrolase</keyword>
<evidence type="ECO:0000259" key="4">
    <source>
        <dbReference type="Pfam" id="PF03629"/>
    </source>
</evidence>
<proteinExistence type="predicted"/>
<dbReference type="EMBL" id="CP063458">
    <property type="protein sequence ID" value="QOV87661.1"/>
    <property type="molecule type" value="Genomic_DNA"/>
</dbReference>
<dbReference type="AlphaFoldDB" id="A0A7M2WS92"/>
<feature type="signal peptide" evidence="3">
    <location>
        <begin position="1"/>
        <end position="29"/>
    </location>
</feature>
<dbReference type="KEGG" id="hbs:IPV69_15350"/>
<dbReference type="Gene3D" id="3.40.50.1110">
    <property type="entry name" value="SGNH hydrolase"/>
    <property type="match status" value="1"/>
</dbReference>
<feature type="chain" id="PRO_5034689623" evidence="3">
    <location>
        <begin position="30"/>
        <end position="527"/>
    </location>
</feature>
<dbReference type="InterPro" id="IPR036514">
    <property type="entry name" value="SGNH_hydro_sf"/>
</dbReference>
<dbReference type="PANTHER" id="PTHR22901">
    <property type="entry name" value="SIALATE O-ACETYLESTERASE"/>
    <property type="match status" value="1"/>
</dbReference>
<gene>
    <name evidence="5" type="ORF">IPV69_15350</name>
</gene>
<feature type="domain" description="Sialate O-acetylesterase" evidence="4">
    <location>
        <begin position="289"/>
        <end position="409"/>
    </location>
</feature>
<keyword evidence="6" id="KW-1185">Reference proteome</keyword>
<reference evidence="5 6" key="1">
    <citation type="submission" date="2020-10" db="EMBL/GenBank/DDBJ databases">
        <title>Wide distribution of Phycisphaera-like planctomycetes from WD2101 soil group in peatlands and genome analysis of the first cultivated representative.</title>
        <authorList>
            <person name="Dedysh S.N."/>
            <person name="Beletsky A.V."/>
            <person name="Ivanova A."/>
            <person name="Kulichevskaya I.S."/>
            <person name="Suzina N.E."/>
            <person name="Philippov D.A."/>
            <person name="Rakitin A.L."/>
            <person name="Mardanov A.V."/>
            <person name="Ravin N.V."/>
        </authorList>
    </citation>
    <scope>NUCLEOTIDE SEQUENCE [LARGE SCALE GENOMIC DNA]</scope>
    <source>
        <strain evidence="5 6">M1803</strain>
    </source>
</reference>
<protein>
    <submittedName>
        <fullName evidence="5">Sialate O-acetylesterase</fullName>
    </submittedName>
</protein>
<dbReference type="GO" id="GO:0001681">
    <property type="term" value="F:sialate O-acetylesterase activity"/>
    <property type="evidence" value="ECO:0007669"/>
    <property type="project" value="InterPro"/>
</dbReference>